<dbReference type="AlphaFoldDB" id="A0A239Y5S6"/>
<keyword evidence="10" id="KW-1185">Reference proteome</keyword>
<dbReference type="GO" id="GO:0022857">
    <property type="term" value="F:transmembrane transporter activity"/>
    <property type="evidence" value="ECO:0007669"/>
    <property type="project" value="InterPro"/>
</dbReference>
<dbReference type="Proteomes" id="UP000214973">
    <property type="component" value="Chromosome 1"/>
</dbReference>
<evidence type="ECO:0000256" key="1">
    <source>
        <dbReference type="ARBA" id="ARBA00004162"/>
    </source>
</evidence>
<keyword evidence="4 7" id="KW-0812">Transmembrane</keyword>
<dbReference type="EMBL" id="LT906470">
    <property type="protein sequence ID" value="SNV54405.1"/>
    <property type="molecule type" value="Genomic_DNA"/>
</dbReference>
<proteinExistence type="inferred from homology"/>
<keyword evidence="7" id="KW-0653">Protein transport</keyword>
<reference evidence="9 10" key="1">
    <citation type="submission" date="2017-06" db="EMBL/GenBank/DDBJ databases">
        <authorList>
            <consortium name="Pathogen Informatics"/>
        </authorList>
    </citation>
    <scope>NUCLEOTIDE SEQUENCE [LARGE SCALE GENOMIC DNA]</scope>
    <source>
        <strain evidence="9 10">NCTC12018</strain>
    </source>
</reference>
<keyword evidence="3" id="KW-1003">Cell membrane</keyword>
<evidence type="ECO:0000256" key="4">
    <source>
        <dbReference type="ARBA" id="ARBA00022692"/>
    </source>
</evidence>
<keyword evidence="6 8" id="KW-0472">Membrane</keyword>
<protein>
    <submittedName>
        <fullName evidence="9">Biopolymer transport protein ExbD</fullName>
    </submittedName>
</protein>
<organism evidence="9 10">
    <name type="scientific">Veillonella rodentium</name>
    <dbReference type="NCBI Taxonomy" id="248315"/>
    <lineage>
        <taxon>Bacteria</taxon>
        <taxon>Bacillati</taxon>
        <taxon>Bacillota</taxon>
        <taxon>Negativicutes</taxon>
        <taxon>Veillonellales</taxon>
        <taxon>Veillonellaceae</taxon>
        <taxon>Veillonella</taxon>
    </lineage>
</organism>
<dbReference type="KEGG" id="vrm:44547418_00065"/>
<gene>
    <name evidence="9" type="ORF">SAMEA44547418_00065</name>
</gene>
<dbReference type="Pfam" id="PF02472">
    <property type="entry name" value="ExbD"/>
    <property type="match status" value="1"/>
</dbReference>
<dbReference type="PANTHER" id="PTHR30558">
    <property type="entry name" value="EXBD MEMBRANE COMPONENT OF PMF-DRIVEN MACROMOLECULE IMPORT SYSTEM"/>
    <property type="match status" value="1"/>
</dbReference>
<accession>A0A239Y5S6</accession>
<dbReference type="GO" id="GO:0005886">
    <property type="term" value="C:plasma membrane"/>
    <property type="evidence" value="ECO:0007669"/>
    <property type="project" value="UniProtKB-SubCell"/>
</dbReference>
<keyword evidence="5 8" id="KW-1133">Transmembrane helix</keyword>
<evidence type="ECO:0000256" key="3">
    <source>
        <dbReference type="ARBA" id="ARBA00022475"/>
    </source>
</evidence>
<sequence>MKRSSIGIQKEPSIMIIPMIDIVFFLLVFFMMSTLYMNTEEQIPLNLPKASSSTAKTIEPVTISLTATHKMYINEREIVPAQLGAEIQQLVSKEPQQAFVVRASEDVPYKDVIGILDNLKLSGAKYVSVATERK</sequence>
<evidence type="ECO:0000256" key="7">
    <source>
        <dbReference type="RuleBase" id="RU003879"/>
    </source>
</evidence>
<feature type="transmembrane region" description="Helical" evidence="8">
    <location>
        <begin position="12"/>
        <end position="37"/>
    </location>
</feature>
<evidence type="ECO:0000256" key="2">
    <source>
        <dbReference type="ARBA" id="ARBA00005811"/>
    </source>
</evidence>
<comment type="similarity">
    <text evidence="2 7">Belongs to the ExbD/TolR family.</text>
</comment>
<evidence type="ECO:0000256" key="5">
    <source>
        <dbReference type="ARBA" id="ARBA00022989"/>
    </source>
</evidence>
<evidence type="ECO:0000256" key="6">
    <source>
        <dbReference type="ARBA" id="ARBA00023136"/>
    </source>
</evidence>
<comment type="subcellular location">
    <subcellularLocation>
        <location evidence="1">Cell membrane</location>
        <topology evidence="1">Single-pass membrane protein</topology>
    </subcellularLocation>
    <subcellularLocation>
        <location evidence="7">Cell membrane</location>
        <topology evidence="7">Single-pass type II membrane protein</topology>
    </subcellularLocation>
</comment>
<evidence type="ECO:0000313" key="10">
    <source>
        <dbReference type="Proteomes" id="UP000214973"/>
    </source>
</evidence>
<evidence type="ECO:0000256" key="8">
    <source>
        <dbReference type="SAM" id="Phobius"/>
    </source>
</evidence>
<name>A0A239Y5S6_9FIRM</name>
<evidence type="ECO:0000313" key="9">
    <source>
        <dbReference type="EMBL" id="SNV54405.1"/>
    </source>
</evidence>
<keyword evidence="7" id="KW-0813">Transport</keyword>
<dbReference type="Gene3D" id="3.30.420.270">
    <property type="match status" value="1"/>
</dbReference>
<dbReference type="GO" id="GO:0015031">
    <property type="term" value="P:protein transport"/>
    <property type="evidence" value="ECO:0007669"/>
    <property type="project" value="UniProtKB-KW"/>
</dbReference>
<dbReference type="RefSeq" id="WP_095064713.1">
    <property type="nucleotide sequence ID" value="NZ_LT906470.1"/>
</dbReference>
<dbReference type="InterPro" id="IPR003400">
    <property type="entry name" value="ExbD"/>
</dbReference>